<feature type="transmembrane region" description="Helical" evidence="1">
    <location>
        <begin position="94"/>
        <end position="115"/>
    </location>
</feature>
<dbReference type="NCBIfam" id="NF041644">
    <property type="entry name" value="CBO0543_fam"/>
    <property type="match status" value="1"/>
</dbReference>
<protein>
    <submittedName>
        <fullName evidence="2">Uncharacterized protein</fullName>
    </submittedName>
</protein>
<feature type="transmembrane region" description="Helical" evidence="1">
    <location>
        <begin position="64"/>
        <end position="88"/>
    </location>
</feature>
<evidence type="ECO:0000256" key="1">
    <source>
        <dbReference type="SAM" id="Phobius"/>
    </source>
</evidence>
<keyword evidence="1" id="KW-1133">Transmembrane helix</keyword>
<keyword evidence="1" id="KW-0812">Transmembrane</keyword>
<dbReference type="Proteomes" id="UP000284219">
    <property type="component" value="Unassembled WGS sequence"/>
</dbReference>
<accession>A0A419SE40</accession>
<name>A0A419SE40_9BACL</name>
<keyword evidence="1" id="KW-0472">Membrane</keyword>
<evidence type="ECO:0000313" key="3">
    <source>
        <dbReference type="Proteomes" id="UP000284219"/>
    </source>
</evidence>
<reference evidence="2 3" key="1">
    <citation type="submission" date="2016-08" db="EMBL/GenBank/DDBJ databases">
        <title>Novel Firmicute Genomes.</title>
        <authorList>
            <person name="Poppleton D.I."/>
            <person name="Gribaldo S."/>
        </authorList>
    </citation>
    <scope>NUCLEOTIDE SEQUENCE [LARGE SCALE GENOMIC DNA]</scope>
    <source>
        <strain evidence="2 3">RAOx-1</strain>
    </source>
</reference>
<gene>
    <name evidence="2" type="ORF">BEP19_14785</name>
</gene>
<dbReference type="EMBL" id="MCHY01000012">
    <property type="protein sequence ID" value="RKD21484.1"/>
    <property type="molecule type" value="Genomic_DNA"/>
</dbReference>
<dbReference type="InterPro" id="IPR048147">
    <property type="entry name" value="CBO0543-like"/>
</dbReference>
<comment type="caution">
    <text evidence="2">The sequence shown here is derived from an EMBL/GenBank/DDBJ whole genome shotgun (WGS) entry which is preliminary data.</text>
</comment>
<proteinExistence type="predicted"/>
<dbReference type="AlphaFoldDB" id="A0A419SE40"/>
<keyword evidence="3" id="KW-1185">Reference proteome</keyword>
<evidence type="ECO:0000313" key="2">
    <source>
        <dbReference type="EMBL" id="RKD21484.1"/>
    </source>
</evidence>
<feature type="transmembrane region" description="Helical" evidence="1">
    <location>
        <begin position="36"/>
        <end position="55"/>
    </location>
</feature>
<dbReference type="RefSeq" id="WP_211329377.1">
    <property type="nucleotide sequence ID" value="NZ_MCHY01000012.1"/>
</dbReference>
<organism evidence="2 3">
    <name type="scientific">Ammoniphilus oxalaticus</name>
    <dbReference type="NCBI Taxonomy" id="66863"/>
    <lineage>
        <taxon>Bacteria</taxon>
        <taxon>Bacillati</taxon>
        <taxon>Bacillota</taxon>
        <taxon>Bacilli</taxon>
        <taxon>Bacillales</taxon>
        <taxon>Paenibacillaceae</taxon>
        <taxon>Aneurinibacillus group</taxon>
        <taxon>Ammoniphilus</taxon>
    </lineage>
</organism>
<sequence>MTIEEGRNQVIQGFRLMEETSILINQAILDAFLFTWQWWLGIGLFIIPWIVWFLFRKKESTGRLFAAGMIAIVIGVTIDIFAAGMGLWLYPMDFIPYSLALFLPYHFSVLPVGVMFTLQIRPNSNPIVRGVIFAGLGAFIVMRFFRMIDFYNPKGWPSIYDFFIMLIIYLVAYLATNIRGYEEIRSSDKGETTYNFKFLQRKQKVR</sequence>
<feature type="transmembrane region" description="Helical" evidence="1">
    <location>
        <begin position="127"/>
        <end position="145"/>
    </location>
</feature>
<feature type="transmembrane region" description="Helical" evidence="1">
    <location>
        <begin position="157"/>
        <end position="176"/>
    </location>
</feature>